<sequence length="480" mass="56291">MEFPPEIVYNIFAHAELETCVDLREVSTLWYAAFNQLDARLLKQKVKERNPWLKPGEDGTELKTWRDCVRVFVGRLRSGKWTSIECLEDIKYPTELTEAISLNIDEVETTLPKDYKPLMVTREPQYNTMLKLDDNYYMDLHTLMARRSQPPSWQQDFVRTVEETDEVGVYDCDGVRVVVPIDMVTNETSWDVNEDMVVVYTAQDVWILPREYPDFRQGRGWKRSRTGITNRRVQRNMTSGYTFLVEDDDLLRVPQPMVLAVDLDNRRVLHIAETRDDKFDESHVDTDEVPKTNSFLSSDARVNSVYNGLLWMADCSPEGHTGLFPIFIDMKDIPEDDGSGTTRVSKMYYCKNRIMLFKKYMDSGFSSTPRQAQRYVLFFDNTVYFGGKKQESSFIVDLASWNVWLMKEDFELNQGSLFGRELFVGYSEGKLGAWMYSQDMIDIYKTRLLRMKMLYPRRGEYDVSRDRSLEDDFEVQDQLE</sequence>
<proteinExistence type="predicted"/>
<dbReference type="VEuPathDB" id="FungiDB:YALI1_D14805g"/>
<evidence type="ECO:0008006" key="3">
    <source>
        <dbReference type="Google" id="ProtNLM"/>
    </source>
</evidence>
<dbReference type="RefSeq" id="XP_068138780.1">
    <property type="nucleotide sequence ID" value="XM_068282679.1"/>
</dbReference>
<dbReference type="EMBL" id="CP017556">
    <property type="protein sequence ID" value="AOW03946.1"/>
    <property type="molecule type" value="Genomic_DNA"/>
</dbReference>
<organism evidence="1 2">
    <name type="scientific">Yarrowia lipolytica</name>
    <name type="common">Candida lipolytica</name>
    <dbReference type="NCBI Taxonomy" id="4952"/>
    <lineage>
        <taxon>Eukaryota</taxon>
        <taxon>Fungi</taxon>
        <taxon>Dikarya</taxon>
        <taxon>Ascomycota</taxon>
        <taxon>Saccharomycotina</taxon>
        <taxon>Dipodascomycetes</taxon>
        <taxon>Dipodascales</taxon>
        <taxon>Dipodascales incertae sedis</taxon>
        <taxon>Yarrowia</taxon>
    </lineage>
</organism>
<protein>
    <recommendedName>
        <fullName evidence="3">F-box domain-containing protein</fullName>
    </recommendedName>
</protein>
<evidence type="ECO:0000313" key="2">
    <source>
        <dbReference type="Proteomes" id="UP000182444"/>
    </source>
</evidence>
<name>A0A1D8NE82_YARLL</name>
<reference evidence="1 2" key="1">
    <citation type="journal article" date="2016" name="PLoS ONE">
        <title>Sequence Assembly of Yarrowia lipolytica Strain W29/CLIB89 Shows Transposable Element Diversity.</title>
        <authorList>
            <person name="Magnan C."/>
            <person name="Yu J."/>
            <person name="Chang I."/>
            <person name="Jahn E."/>
            <person name="Kanomata Y."/>
            <person name="Wu J."/>
            <person name="Zeller M."/>
            <person name="Oakes M."/>
            <person name="Baldi P."/>
            <person name="Sandmeyer S."/>
        </authorList>
    </citation>
    <scope>NUCLEOTIDE SEQUENCE [LARGE SCALE GENOMIC DNA]</scope>
    <source>
        <strain evidence="2">CLIB89(W29)</strain>
    </source>
</reference>
<dbReference type="VEuPathDB" id="FungiDB:YALI0_D11924g"/>
<accession>A0A1D8NE82</accession>
<evidence type="ECO:0000313" key="1">
    <source>
        <dbReference type="EMBL" id="AOW03946.1"/>
    </source>
</evidence>
<dbReference type="GeneID" id="94583291"/>
<dbReference type="Proteomes" id="UP000182444">
    <property type="component" value="Chromosome 1D"/>
</dbReference>
<dbReference type="AlphaFoldDB" id="A0A1D8NE82"/>
<gene>
    <name evidence="1" type="ORF">YALI1_D14805g</name>
</gene>